<name>A0A240EHE6_9VIBR</name>
<keyword evidence="4" id="KW-1185">Reference proteome</keyword>
<dbReference type="PANTHER" id="PTHR38036">
    <property type="entry name" value="UPF0250 PROTEIN YBED"/>
    <property type="match status" value="1"/>
</dbReference>
<dbReference type="OrthoDB" id="9793424at2"/>
<dbReference type="Pfam" id="PF04359">
    <property type="entry name" value="DUF493"/>
    <property type="match status" value="1"/>
</dbReference>
<dbReference type="AlphaFoldDB" id="A0A240EHE6"/>
<dbReference type="EMBL" id="OANU01000008">
    <property type="protein sequence ID" value="SNX47370.1"/>
    <property type="molecule type" value="Genomic_DNA"/>
</dbReference>
<gene>
    <name evidence="3" type="ORF">VTH8203_00971</name>
</gene>
<protein>
    <recommendedName>
        <fullName evidence="2">UPF0250 protein VTH8203_00971</fullName>
    </recommendedName>
</protein>
<dbReference type="FunFam" id="3.30.70.260:FF:000002">
    <property type="entry name" value="UPF0250 protein YbeD"/>
    <property type="match status" value="1"/>
</dbReference>
<reference evidence="4" key="1">
    <citation type="submission" date="2016-06" db="EMBL/GenBank/DDBJ databases">
        <authorList>
            <person name="Rodrigo-Torres L."/>
            <person name="Arahal R.D."/>
            <person name="Lucena T."/>
        </authorList>
    </citation>
    <scope>NUCLEOTIDE SEQUENCE [LARGE SCALE GENOMIC DNA]</scope>
    <source>
        <strain evidence="4">CECT8203</strain>
    </source>
</reference>
<dbReference type="InterPro" id="IPR027471">
    <property type="entry name" value="YbeD-like_sf"/>
</dbReference>
<dbReference type="Gene3D" id="3.30.70.260">
    <property type="match status" value="1"/>
</dbReference>
<evidence type="ECO:0000313" key="3">
    <source>
        <dbReference type="EMBL" id="SNX47370.1"/>
    </source>
</evidence>
<organism evidence="3 4">
    <name type="scientific">Vibrio thalassae</name>
    <dbReference type="NCBI Taxonomy" id="1243014"/>
    <lineage>
        <taxon>Bacteria</taxon>
        <taxon>Pseudomonadati</taxon>
        <taxon>Pseudomonadota</taxon>
        <taxon>Gammaproteobacteria</taxon>
        <taxon>Vibrionales</taxon>
        <taxon>Vibrionaceae</taxon>
        <taxon>Vibrio</taxon>
    </lineage>
</organism>
<accession>A0A240EHE6</accession>
<dbReference type="Proteomes" id="UP000219336">
    <property type="component" value="Unassembled WGS sequence"/>
</dbReference>
<sequence>MLTINSDAKLKDLLEFPCSFTFKVMGYAKPELPEKVVEVIQRHAPGDYSPTIKPSAKGNYHAVSINITATSIEQVETLYKELGDIDIVRMVL</sequence>
<evidence type="ECO:0000313" key="4">
    <source>
        <dbReference type="Proteomes" id="UP000219336"/>
    </source>
</evidence>
<dbReference type="InterPro" id="IPR007454">
    <property type="entry name" value="UPF0250_YbeD-like"/>
</dbReference>
<dbReference type="PANTHER" id="PTHR38036:SF1">
    <property type="entry name" value="UPF0250 PROTEIN YBED"/>
    <property type="match status" value="1"/>
</dbReference>
<dbReference type="HAMAP" id="MF_00659">
    <property type="entry name" value="UPF0250"/>
    <property type="match status" value="1"/>
</dbReference>
<evidence type="ECO:0000256" key="2">
    <source>
        <dbReference type="HAMAP-Rule" id="MF_00659"/>
    </source>
</evidence>
<evidence type="ECO:0000256" key="1">
    <source>
        <dbReference type="ARBA" id="ARBA00008460"/>
    </source>
</evidence>
<dbReference type="SUPFAM" id="SSF117991">
    <property type="entry name" value="YbeD/HP0495-like"/>
    <property type="match status" value="1"/>
</dbReference>
<dbReference type="RefSeq" id="WP_096992648.1">
    <property type="nucleotide sequence ID" value="NZ_JBHSII010000001.1"/>
</dbReference>
<proteinExistence type="inferred from homology"/>
<comment type="similarity">
    <text evidence="1 2">Belongs to the UPF0250 family.</text>
</comment>
<dbReference type="NCBIfam" id="NF003447">
    <property type="entry name" value="PRK04998.1"/>
    <property type="match status" value="1"/>
</dbReference>
<dbReference type="GO" id="GO:0005829">
    <property type="term" value="C:cytosol"/>
    <property type="evidence" value="ECO:0007669"/>
    <property type="project" value="TreeGrafter"/>
</dbReference>